<protein>
    <recommendedName>
        <fullName evidence="4">ABC transporter domain-containing protein</fullName>
    </recommendedName>
</protein>
<dbReference type="PANTHER" id="PTHR43820">
    <property type="entry name" value="HIGH-AFFINITY BRANCHED-CHAIN AMINO ACID TRANSPORT ATP-BINDING PROTEIN LIVF"/>
    <property type="match status" value="1"/>
</dbReference>
<dbReference type="Pfam" id="PF00005">
    <property type="entry name" value="ABC_tran"/>
    <property type="match status" value="1"/>
</dbReference>
<proteinExistence type="inferred from homology"/>
<keyword evidence="6" id="KW-1185">Reference proteome</keyword>
<evidence type="ECO:0000256" key="2">
    <source>
        <dbReference type="ARBA" id="ARBA00022448"/>
    </source>
</evidence>
<dbReference type="InterPro" id="IPR003439">
    <property type="entry name" value="ABC_transporter-like_ATP-bd"/>
</dbReference>
<dbReference type="Gene3D" id="3.40.50.300">
    <property type="entry name" value="P-loop containing nucleotide triphosphate hydrolases"/>
    <property type="match status" value="1"/>
</dbReference>
<keyword evidence="2" id="KW-0813">Transport</keyword>
<dbReference type="InterPro" id="IPR027417">
    <property type="entry name" value="P-loop_NTPase"/>
</dbReference>
<dbReference type="SUPFAM" id="SSF52540">
    <property type="entry name" value="P-loop containing nucleoside triphosphate hydrolases"/>
    <property type="match status" value="1"/>
</dbReference>
<dbReference type="EMBL" id="BAAAZO010000005">
    <property type="protein sequence ID" value="GAA3614518.1"/>
    <property type="molecule type" value="Genomic_DNA"/>
</dbReference>
<dbReference type="Proteomes" id="UP001501074">
    <property type="component" value="Unassembled WGS sequence"/>
</dbReference>
<evidence type="ECO:0000313" key="6">
    <source>
        <dbReference type="Proteomes" id="UP001501074"/>
    </source>
</evidence>
<accession>A0ABP6ZMI4</accession>
<name>A0ABP6ZMI4_9ACTN</name>
<sequence>MSAGLSVRGLTKSYGPATVLAGVDLEVAEGALTALIGRSGSGKITLLRLISGFEAADRGVTQMDGRDVSGLAPHRLRHAGRHSLSASECGR</sequence>
<evidence type="ECO:0000256" key="1">
    <source>
        <dbReference type="ARBA" id="ARBA00005417"/>
    </source>
</evidence>
<dbReference type="PANTHER" id="PTHR43820:SF4">
    <property type="entry name" value="HIGH-AFFINITY BRANCHED-CHAIN AMINO ACID TRANSPORT ATP-BINDING PROTEIN LIVF"/>
    <property type="match status" value="1"/>
</dbReference>
<dbReference type="RefSeq" id="WP_231487544.1">
    <property type="nucleotide sequence ID" value="NZ_BAAAZO010000005.1"/>
</dbReference>
<gene>
    <name evidence="5" type="ORF">GCM10022223_33480</name>
</gene>
<feature type="domain" description="ABC transporter" evidence="4">
    <location>
        <begin position="21"/>
        <end position="74"/>
    </location>
</feature>
<reference evidence="6" key="1">
    <citation type="journal article" date="2019" name="Int. J. Syst. Evol. Microbiol.">
        <title>The Global Catalogue of Microorganisms (GCM) 10K type strain sequencing project: providing services to taxonomists for standard genome sequencing and annotation.</title>
        <authorList>
            <consortium name="The Broad Institute Genomics Platform"/>
            <consortium name="The Broad Institute Genome Sequencing Center for Infectious Disease"/>
            <person name="Wu L."/>
            <person name="Ma J."/>
        </authorList>
    </citation>
    <scope>NUCLEOTIDE SEQUENCE [LARGE SCALE GENOMIC DNA]</scope>
    <source>
        <strain evidence="6">JCM 16902</strain>
    </source>
</reference>
<dbReference type="InterPro" id="IPR052156">
    <property type="entry name" value="BCAA_Transport_ATP-bd_LivF"/>
</dbReference>
<comment type="caution">
    <text evidence="5">The sequence shown here is derived from an EMBL/GenBank/DDBJ whole genome shotgun (WGS) entry which is preliminary data.</text>
</comment>
<evidence type="ECO:0000256" key="3">
    <source>
        <dbReference type="ARBA" id="ARBA00022970"/>
    </source>
</evidence>
<keyword evidence="3" id="KW-0029">Amino-acid transport</keyword>
<evidence type="ECO:0000259" key="4">
    <source>
        <dbReference type="Pfam" id="PF00005"/>
    </source>
</evidence>
<evidence type="ECO:0000313" key="5">
    <source>
        <dbReference type="EMBL" id="GAA3614518.1"/>
    </source>
</evidence>
<organism evidence="5 6">
    <name type="scientific">Kineosporia mesophila</name>
    <dbReference type="NCBI Taxonomy" id="566012"/>
    <lineage>
        <taxon>Bacteria</taxon>
        <taxon>Bacillati</taxon>
        <taxon>Actinomycetota</taxon>
        <taxon>Actinomycetes</taxon>
        <taxon>Kineosporiales</taxon>
        <taxon>Kineosporiaceae</taxon>
        <taxon>Kineosporia</taxon>
    </lineage>
</organism>
<comment type="similarity">
    <text evidence="1">Belongs to the ABC transporter superfamily.</text>
</comment>